<evidence type="ECO:0000259" key="6">
    <source>
        <dbReference type="Pfam" id="PF03372"/>
    </source>
</evidence>
<evidence type="ECO:0000256" key="1">
    <source>
        <dbReference type="ARBA" id="ARBA00006335"/>
    </source>
</evidence>
<evidence type="ECO:0000256" key="3">
    <source>
        <dbReference type="ARBA" id="ARBA00022729"/>
    </source>
</evidence>
<evidence type="ECO:0000313" key="7">
    <source>
        <dbReference type="EMBL" id="KAJ8044999.1"/>
    </source>
</evidence>
<evidence type="ECO:0000256" key="5">
    <source>
        <dbReference type="ARBA" id="ARBA00049371"/>
    </source>
</evidence>
<dbReference type="Pfam" id="PF03372">
    <property type="entry name" value="Exo_endo_phos"/>
    <property type="match status" value="1"/>
</dbReference>
<keyword evidence="3" id="KW-0732">Signal</keyword>
<comment type="catalytic activity">
    <reaction evidence="5">
        <text>N-(hexadecanoyl)-sphing-4-enine-1-phosphocholine + H2O = N-hexadecanoylsphing-4-enine + phosphocholine + H(+)</text>
        <dbReference type="Rhea" id="RHEA:45644"/>
        <dbReference type="ChEBI" id="CHEBI:15377"/>
        <dbReference type="ChEBI" id="CHEBI:15378"/>
        <dbReference type="ChEBI" id="CHEBI:72959"/>
        <dbReference type="ChEBI" id="CHEBI:78646"/>
        <dbReference type="ChEBI" id="CHEBI:295975"/>
    </reaction>
    <physiologicalReaction direction="left-to-right" evidence="5">
        <dbReference type="Rhea" id="RHEA:45645"/>
    </physiologicalReaction>
</comment>
<gene>
    <name evidence="7" type="ORF">HOLleu_07914</name>
</gene>
<organism evidence="7 8">
    <name type="scientific">Holothuria leucospilota</name>
    <name type="common">Black long sea cucumber</name>
    <name type="synonym">Mertensiothuria leucospilota</name>
    <dbReference type="NCBI Taxonomy" id="206669"/>
    <lineage>
        <taxon>Eukaryota</taxon>
        <taxon>Metazoa</taxon>
        <taxon>Echinodermata</taxon>
        <taxon>Eleutherozoa</taxon>
        <taxon>Echinozoa</taxon>
        <taxon>Holothuroidea</taxon>
        <taxon>Aspidochirotacea</taxon>
        <taxon>Aspidochirotida</taxon>
        <taxon>Holothuriidae</taxon>
        <taxon>Holothuria</taxon>
    </lineage>
</organism>
<evidence type="ECO:0000256" key="2">
    <source>
        <dbReference type="ARBA" id="ARBA00012369"/>
    </source>
</evidence>
<evidence type="ECO:0000313" key="8">
    <source>
        <dbReference type="Proteomes" id="UP001152320"/>
    </source>
</evidence>
<reference evidence="7" key="1">
    <citation type="submission" date="2021-10" db="EMBL/GenBank/DDBJ databases">
        <title>Tropical sea cucumber genome reveals ecological adaptation and Cuvierian tubules defense mechanism.</title>
        <authorList>
            <person name="Chen T."/>
        </authorList>
    </citation>
    <scope>NUCLEOTIDE SEQUENCE</scope>
    <source>
        <strain evidence="7">Nanhai2018</strain>
        <tissue evidence="7">Muscle</tissue>
    </source>
</reference>
<accession>A0A9Q1HFX7</accession>
<dbReference type="Proteomes" id="UP001152320">
    <property type="component" value="Chromosome 3"/>
</dbReference>
<keyword evidence="8" id="KW-1185">Reference proteome</keyword>
<dbReference type="AlphaFoldDB" id="A0A9Q1HFX7"/>
<dbReference type="EC" id="3.1.4.12" evidence="2"/>
<proteinExistence type="inferred from homology"/>
<dbReference type="OrthoDB" id="40902at2759"/>
<feature type="domain" description="Endonuclease/exonuclease/phosphatase" evidence="6">
    <location>
        <begin position="4"/>
        <end position="220"/>
    </location>
</feature>
<name>A0A9Q1HFX7_HOLLE</name>
<dbReference type="InterPro" id="IPR017766">
    <property type="entry name" value="Sphingomyelinase/PLipase_C"/>
</dbReference>
<dbReference type="InterPro" id="IPR005135">
    <property type="entry name" value="Endo/exonuclease/phosphatase"/>
</dbReference>
<protein>
    <recommendedName>
        <fullName evidence="2">sphingomyelin phosphodiesterase</fullName>
        <ecNumber evidence="2">3.1.4.12</ecNumber>
    </recommendedName>
</protein>
<dbReference type="PANTHER" id="PTHR16320:SF23">
    <property type="entry name" value="SPHINGOMYELINASE C 1"/>
    <property type="match status" value="1"/>
</dbReference>
<sequence length="316" mass="35311">MHPDLDVIVFQEVFMGGCFAPLLSMNRLTIREILTEYGFVHFTGTVGIPRSNPVKLENGGTFIASKWPILEESQIVYRDGDRLSFDNFMAKGVMYAKIEKTVDDVSKLYHVFGTHLQSGNYHIQDTIRMMQAVEMYEFKQTFNIPHDEAVIYAGDLNADRAGDPEHAAEVIGALRATTPTIIGDMEYTFDAETNDVYWDIIDVRFWLDYVLYSNEHEQPALSTLEVVTPRTEAPIEVCLIAPRARGPVYADSPTCSRSRVITNLADHYAVLGVLDYDQSKRLTTIPTLTTASGATMKRASVLSCLALVVGVSLLLK</sequence>
<keyword evidence="4" id="KW-0378">Hydrolase</keyword>
<dbReference type="GO" id="GO:0004767">
    <property type="term" value="F:sphingomyelin phosphodiesterase activity"/>
    <property type="evidence" value="ECO:0007669"/>
    <property type="project" value="UniProtKB-EC"/>
</dbReference>
<comment type="similarity">
    <text evidence="1">Belongs to the neutral sphingomyelinase family.</text>
</comment>
<dbReference type="InterPro" id="IPR036691">
    <property type="entry name" value="Endo/exonu/phosph_ase_sf"/>
</dbReference>
<dbReference type="Gene3D" id="3.60.10.10">
    <property type="entry name" value="Endonuclease/exonuclease/phosphatase"/>
    <property type="match status" value="1"/>
</dbReference>
<dbReference type="PANTHER" id="PTHR16320">
    <property type="entry name" value="SPHINGOMYELINASE FAMILY MEMBER"/>
    <property type="match status" value="1"/>
</dbReference>
<dbReference type="CDD" id="cd09078">
    <property type="entry name" value="nSMase"/>
    <property type="match status" value="1"/>
</dbReference>
<dbReference type="SUPFAM" id="SSF56219">
    <property type="entry name" value="DNase I-like"/>
    <property type="match status" value="1"/>
</dbReference>
<dbReference type="InterPro" id="IPR038772">
    <property type="entry name" value="Sph/SMPD2-like"/>
</dbReference>
<dbReference type="EMBL" id="JAIZAY010000003">
    <property type="protein sequence ID" value="KAJ8044999.1"/>
    <property type="molecule type" value="Genomic_DNA"/>
</dbReference>
<comment type="caution">
    <text evidence="7">The sequence shown here is derived from an EMBL/GenBank/DDBJ whole genome shotgun (WGS) entry which is preliminary data.</text>
</comment>
<evidence type="ECO:0000256" key="4">
    <source>
        <dbReference type="ARBA" id="ARBA00022801"/>
    </source>
</evidence>
<dbReference type="GO" id="GO:0005576">
    <property type="term" value="C:extracellular region"/>
    <property type="evidence" value="ECO:0007669"/>
    <property type="project" value="InterPro"/>
</dbReference>